<comment type="caution">
    <text evidence="1">The sequence shown here is derived from an EMBL/GenBank/DDBJ whole genome shotgun (WGS) entry which is preliminary data.</text>
</comment>
<dbReference type="RefSeq" id="WP_379012703.1">
    <property type="nucleotide sequence ID" value="NZ_JBHSDC010000003.1"/>
</dbReference>
<sequence>MMIKIKFLLVTLLICSILRASDTLYFRLSNPWNTEKSIDGNYLRKCIKESDHFHTWDYNYKNILIAESFYTDTNFTTKVLCHKYFNEEKGVL</sequence>
<evidence type="ECO:0000313" key="1">
    <source>
        <dbReference type="EMBL" id="MFC4231306.1"/>
    </source>
</evidence>
<protein>
    <submittedName>
        <fullName evidence="1">Uncharacterized protein</fullName>
    </submittedName>
</protein>
<reference evidence="2" key="1">
    <citation type="journal article" date="2019" name="Int. J. Syst. Evol. Microbiol.">
        <title>The Global Catalogue of Microorganisms (GCM) 10K type strain sequencing project: providing services to taxonomists for standard genome sequencing and annotation.</title>
        <authorList>
            <consortium name="The Broad Institute Genomics Platform"/>
            <consortium name="The Broad Institute Genome Sequencing Center for Infectious Disease"/>
            <person name="Wu L."/>
            <person name="Ma J."/>
        </authorList>
    </citation>
    <scope>NUCLEOTIDE SEQUENCE [LARGE SCALE GENOMIC DNA]</scope>
    <source>
        <strain evidence="2">CECT 8010</strain>
    </source>
</reference>
<dbReference type="EMBL" id="JBHSDC010000003">
    <property type="protein sequence ID" value="MFC4231306.1"/>
    <property type="molecule type" value="Genomic_DNA"/>
</dbReference>
<proteinExistence type="predicted"/>
<name>A0ABV8PVF3_9BACT</name>
<organism evidence="1 2">
    <name type="scientific">Parasediminibacterium paludis</name>
    <dbReference type="NCBI Taxonomy" id="908966"/>
    <lineage>
        <taxon>Bacteria</taxon>
        <taxon>Pseudomonadati</taxon>
        <taxon>Bacteroidota</taxon>
        <taxon>Chitinophagia</taxon>
        <taxon>Chitinophagales</taxon>
        <taxon>Chitinophagaceae</taxon>
        <taxon>Parasediminibacterium</taxon>
    </lineage>
</organism>
<accession>A0ABV8PVF3</accession>
<gene>
    <name evidence="1" type="ORF">ACFOW1_05355</name>
</gene>
<evidence type="ECO:0000313" key="2">
    <source>
        <dbReference type="Proteomes" id="UP001595906"/>
    </source>
</evidence>
<dbReference type="Proteomes" id="UP001595906">
    <property type="component" value="Unassembled WGS sequence"/>
</dbReference>
<keyword evidence="2" id="KW-1185">Reference proteome</keyword>